<evidence type="ECO:0000256" key="2">
    <source>
        <dbReference type="ARBA" id="ARBA00011133"/>
    </source>
</evidence>
<name>A0A8J6GNM5_MICOH</name>
<comment type="caution">
    <text evidence="6">The sequence shown here is derived from an EMBL/GenBank/DDBJ whole genome shotgun (WGS) entry which is preliminary data.</text>
</comment>
<dbReference type="InterPro" id="IPR036227">
    <property type="entry name" value="Ribosomal_uL15/eL18_sf"/>
</dbReference>
<dbReference type="PANTHER" id="PTHR10934">
    <property type="entry name" value="60S RIBOSOMAL PROTEIN L18"/>
    <property type="match status" value="1"/>
</dbReference>
<dbReference type="GO" id="GO:0003723">
    <property type="term" value="F:RNA binding"/>
    <property type="evidence" value="ECO:0007669"/>
    <property type="project" value="TreeGrafter"/>
</dbReference>
<evidence type="ECO:0000256" key="3">
    <source>
        <dbReference type="ARBA" id="ARBA00022980"/>
    </source>
</evidence>
<dbReference type="Pfam" id="PF17135">
    <property type="entry name" value="Ribosomal_L18"/>
    <property type="match status" value="1"/>
</dbReference>
<dbReference type="GO" id="GO:0022625">
    <property type="term" value="C:cytosolic large ribosomal subunit"/>
    <property type="evidence" value="ECO:0007669"/>
    <property type="project" value="TreeGrafter"/>
</dbReference>
<feature type="domain" description="Large ribosomal subunit protein uL15/eL18" evidence="5">
    <location>
        <begin position="1"/>
        <end position="104"/>
    </location>
</feature>
<accession>A0A8J6GNM5</accession>
<keyword evidence="3 6" id="KW-0689">Ribosomal protein</keyword>
<gene>
    <name evidence="6" type="ORF">LTLLF_139605</name>
</gene>
<dbReference type="Proteomes" id="UP000710432">
    <property type="component" value="Unassembled WGS sequence"/>
</dbReference>
<dbReference type="Gene3D" id="3.100.10.10">
    <property type="match status" value="1"/>
</dbReference>
<keyword evidence="4" id="KW-0687">Ribonucleoprotein</keyword>
<dbReference type="GO" id="GO:0003735">
    <property type="term" value="F:structural constituent of ribosome"/>
    <property type="evidence" value="ECO:0007669"/>
    <property type="project" value="InterPro"/>
</dbReference>
<evidence type="ECO:0000256" key="4">
    <source>
        <dbReference type="ARBA" id="ARBA00023274"/>
    </source>
</evidence>
<dbReference type="AlphaFoldDB" id="A0A8J6GNM5"/>
<evidence type="ECO:0000256" key="1">
    <source>
        <dbReference type="ARBA" id="ARBA00006815"/>
    </source>
</evidence>
<evidence type="ECO:0000313" key="6">
    <source>
        <dbReference type="EMBL" id="KAH0513634.1"/>
    </source>
</evidence>
<dbReference type="GO" id="GO:0006412">
    <property type="term" value="P:translation"/>
    <property type="evidence" value="ECO:0007669"/>
    <property type="project" value="InterPro"/>
</dbReference>
<dbReference type="EMBL" id="JAATJU010021469">
    <property type="protein sequence ID" value="KAH0513634.1"/>
    <property type="molecule type" value="Genomic_DNA"/>
</dbReference>
<evidence type="ECO:0000313" key="7">
    <source>
        <dbReference type="Proteomes" id="UP000710432"/>
    </source>
</evidence>
<dbReference type="GO" id="GO:0005791">
    <property type="term" value="C:rough endoplasmic reticulum"/>
    <property type="evidence" value="ECO:0007669"/>
    <property type="project" value="UniProtKB-SubCell"/>
</dbReference>
<dbReference type="SUPFAM" id="SSF52080">
    <property type="entry name" value="Ribosomal proteins L15p and L18e"/>
    <property type="match status" value="1"/>
</dbReference>
<comment type="subunit">
    <text evidence="2">Component of the large ribosomal subunit.</text>
</comment>
<proteinExistence type="inferred from homology"/>
<protein>
    <submittedName>
        <fullName evidence="6">60S ribosomal protein L18</fullName>
    </submittedName>
</protein>
<evidence type="ECO:0000259" key="5">
    <source>
        <dbReference type="Pfam" id="PF17135"/>
    </source>
</evidence>
<sequence length="104" mass="11617">MIRKMKLPGQGNKRDMVVGTVTDDMRILEVPKQKVCALRVSSRVQSHILKAGGKILTFGQLTFESPKGLGTLLLSGPWKSPRDVYRILCTGFWQGPRNSTTQPY</sequence>
<dbReference type="InterPro" id="IPR000039">
    <property type="entry name" value="Ribosomal_eL18"/>
</dbReference>
<dbReference type="InterPro" id="IPR021131">
    <property type="entry name" value="Ribosomal_uL15/eL18"/>
</dbReference>
<organism evidence="6 7">
    <name type="scientific">Microtus ochrogaster</name>
    <name type="common">Prairie vole</name>
    <dbReference type="NCBI Taxonomy" id="79684"/>
    <lineage>
        <taxon>Eukaryota</taxon>
        <taxon>Metazoa</taxon>
        <taxon>Chordata</taxon>
        <taxon>Craniata</taxon>
        <taxon>Vertebrata</taxon>
        <taxon>Euteleostomi</taxon>
        <taxon>Mammalia</taxon>
        <taxon>Eutheria</taxon>
        <taxon>Euarchontoglires</taxon>
        <taxon>Glires</taxon>
        <taxon>Rodentia</taxon>
        <taxon>Myomorpha</taxon>
        <taxon>Muroidea</taxon>
        <taxon>Cricetidae</taxon>
        <taxon>Arvicolinae</taxon>
        <taxon>Microtus</taxon>
    </lineage>
</organism>
<comment type="similarity">
    <text evidence="1">Belongs to the eukaryotic ribosomal protein eL18 family.</text>
</comment>
<reference evidence="6" key="1">
    <citation type="submission" date="2020-03" db="EMBL/GenBank/DDBJ databases">
        <title>Studies in the Genomics of Life Span.</title>
        <authorList>
            <person name="Glass D."/>
        </authorList>
    </citation>
    <scope>NUCLEOTIDE SEQUENCE</scope>
    <source>
        <strain evidence="6">LTLLF</strain>
        <tissue evidence="6">Muscle</tissue>
    </source>
</reference>
<dbReference type="PANTHER" id="PTHR10934:SF2">
    <property type="entry name" value="LARGE RIBOSOMAL SUBUNIT PROTEIN EL18"/>
    <property type="match status" value="1"/>
</dbReference>